<evidence type="ECO:0000256" key="2">
    <source>
        <dbReference type="ARBA" id="ARBA00023002"/>
    </source>
</evidence>
<comment type="caution">
    <text evidence="8">The sequence shown here is derived from an EMBL/GenBank/DDBJ whole genome shotgun (WGS) entry which is preliminary data.</text>
</comment>
<feature type="domain" description="Glutamate/phenylalanine/leucine/valine/L-tryptophan dehydrogenase C-terminal" evidence="7">
    <location>
        <begin position="142"/>
        <end position="342"/>
    </location>
</feature>
<dbReference type="Proteomes" id="UP000268553">
    <property type="component" value="Unassembled WGS sequence"/>
</dbReference>
<dbReference type="SUPFAM" id="SSF51735">
    <property type="entry name" value="NAD(P)-binding Rossmann-fold domains"/>
    <property type="match status" value="1"/>
</dbReference>
<organism evidence="8 9">
    <name type="scientific">Sphingorhabdus wooponensis</name>
    <dbReference type="NCBI Taxonomy" id="940136"/>
    <lineage>
        <taxon>Bacteria</taxon>
        <taxon>Pseudomonadati</taxon>
        <taxon>Pseudomonadota</taxon>
        <taxon>Alphaproteobacteria</taxon>
        <taxon>Sphingomonadales</taxon>
        <taxon>Sphingomonadaceae</taxon>
        <taxon>Sphingorhabdus</taxon>
    </lineage>
</organism>
<evidence type="ECO:0000259" key="7">
    <source>
        <dbReference type="SMART" id="SM00839"/>
    </source>
</evidence>
<evidence type="ECO:0000256" key="6">
    <source>
        <dbReference type="RuleBase" id="RU004417"/>
    </source>
</evidence>
<dbReference type="InterPro" id="IPR006096">
    <property type="entry name" value="Glu/Leu/Phe/Val/Trp_DH_C"/>
</dbReference>
<evidence type="ECO:0000256" key="1">
    <source>
        <dbReference type="ARBA" id="ARBA00006382"/>
    </source>
</evidence>
<feature type="binding site" evidence="5">
    <location>
        <begin position="178"/>
        <end position="183"/>
    </location>
    <ligand>
        <name>NAD(+)</name>
        <dbReference type="ChEBI" id="CHEBI:57540"/>
    </ligand>
</feature>
<keyword evidence="2 6" id="KW-0560">Oxidoreductase</keyword>
<dbReference type="InterPro" id="IPR016211">
    <property type="entry name" value="Glu/Phe/Leu/Val/Trp_DH_bac/arc"/>
</dbReference>
<dbReference type="RefSeq" id="WP_125230381.1">
    <property type="nucleotide sequence ID" value="NZ_RWJI01000001.1"/>
</dbReference>
<accession>A0A426RTN4</accession>
<dbReference type="PRINTS" id="PR00082">
    <property type="entry name" value="GLFDHDRGNASE"/>
</dbReference>
<dbReference type="InterPro" id="IPR006097">
    <property type="entry name" value="Glu/Leu/Phe/Val/Trp_DH_dimer"/>
</dbReference>
<dbReference type="InterPro" id="IPR036291">
    <property type="entry name" value="NAD(P)-bd_dom_sf"/>
</dbReference>
<dbReference type="OrthoDB" id="9803297at2"/>
<dbReference type="SUPFAM" id="SSF53223">
    <property type="entry name" value="Aminoacid dehydrogenase-like, N-terminal domain"/>
    <property type="match status" value="1"/>
</dbReference>
<keyword evidence="9" id="KW-1185">Reference proteome</keyword>
<evidence type="ECO:0000313" key="8">
    <source>
        <dbReference type="EMBL" id="RRQ52365.1"/>
    </source>
</evidence>
<dbReference type="Gene3D" id="3.40.50.10860">
    <property type="entry name" value="Leucine Dehydrogenase, chain A, domain 1"/>
    <property type="match status" value="1"/>
</dbReference>
<dbReference type="GO" id="GO:0000166">
    <property type="term" value="F:nucleotide binding"/>
    <property type="evidence" value="ECO:0007669"/>
    <property type="project" value="UniProtKB-KW"/>
</dbReference>
<dbReference type="Gene3D" id="3.40.50.720">
    <property type="entry name" value="NAD(P)-binding Rossmann-like Domain"/>
    <property type="match status" value="1"/>
</dbReference>
<dbReference type="PROSITE" id="PS00074">
    <property type="entry name" value="GLFV_DEHYDROGENASE"/>
    <property type="match status" value="1"/>
</dbReference>
<keyword evidence="5" id="KW-0547">Nucleotide-binding</keyword>
<gene>
    <name evidence="8" type="ORF">D7D48_05770</name>
</gene>
<proteinExistence type="inferred from homology"/>
<dbReference type="CDD" id="cd01075">
    <property type="entry name" value="NAD_bind_Leu_Phe_Val_DH"/>
    <property type="match status" value="1"/>
</dbReference>
<evidence type="ECO:0000313" key="9">
    <source>
        <dbReference type="Proteomes" id="UP000268553"/>
    </source>
</evidence>
<dbReference type="GO" id="GO:0006520">
    <property type="term" value="P:amino acid metabolic process"/>
    <property type="evidence" value="ECO:0007669"/>
    <property type="project" value="InterPro"/>
</dbReference>
<dbReference type="EMBL" id="RWJI01000001">
    <property type="protein sequence ID" value="RRQ52365.1"/>
    <property type="molecule type" value="Genomic_DNA"/>
</dbReference>
<dbReference type="AlphaFoldDB" id="A0A426RTN4"/>
<dbReference type="SMART" id="SM00839">
    <property type="entry name" value="ELFV_dehydrog"/>
    <property type="match status" value="1"/>
</dbReference>
<evidence type="ECO:0000256" key="3">
    <source>
        <dbReference type="ARBA" id="ARBA00023027"/>
    </source>
</evidence>
<dbReference type="PANTHER" id="PTHR42722">
    <property type="entry name" value="LEUCINE DEHYDROGENASE"/>
    <property type="match status" value="1"/>
</dbReference>
<feature type="active site" description="Proton donor/acceptor" evidence="4">
    <location>
        <position position="81"/>
    </location>
</feature>
<name>A0A426RTN4_9SPHN</name>
<dbReference type="Pfam" id="PF02812">
    <property type="entry name" value="ELFV_dehydrog_N"/>
    <property type="match status" value="1"/>
</dbReference>
<dbReference type="PIRSF" id="PIRSF000188">
    <property type="entry name" value="Phe_leu_dh"/>
    <property type="match status" value="1"/>
</dbReference>
<dbReference type="PANTHER" id="PTHR42722:SF1">
    <property type="entry name" value="VALINE DEHYDROGENASE"/>
    <property type="match status" value="1"/>
</dbReference>
<keyword evidence="3 5" id="KW-0520">NAD</keyword>
<evidence type="ECO:0000256" key="5">
    <source>
        <dbReference type="PIRSR" id="PIRSR000188-2"/>
    </source>
</evidence>
<evidence type="ECO:0000256" key="4">
    <source>
        <dbReference type="PIRSR" id="PIRSR000188-1"/>
    </source>
</evidence>
<protein>
    <submittedName>
        <fullName evidence="8">Amino acid dehydrogenase</fullName>
    </submittedName>
</protein>
<dbReference type="GO" id="GO:0016639">
    <property type="term" value="F:oxidoreductase activity, acting on the CH-NH2 group of donors, NAD or NADP as acceptor"/>
    <property type="evidence" value="ECO:0007669"/>
    <property type="project" value="InterPro"/>
</dbReference>
<dbReference type="InterPro" id="IPR033524">
    <property type="entry name" value="Glu/Leu/Phe/Val_DH_AS"/>
</dbReference>
<reference evidence="8 9" key="1">
    <citation type="submission" date="2018-12" db="EMBL/GenBank/DDBJ databases">
        <authorList>
            <person name="Kim S.-J."/>
            <person name="Jung G.-Y."/>
        </authorList>
    </citation>
    <scope>NUCLEOTIDE SEQUENCE [LARGE SCALE GENOMIC DNA]</scope>
    <source>
        <strain evidence="8 9">03SU3-P</strain>
    </source>
</reference>
<dbReference type="Pfam" id="PF00208">
    <property type="entry name" value="ELFV_dehydrog"/>
    <property type="match status" value="1"/>
</dbReference>
<comment type="similarity">
    <text evidence="1 6">Belongs to the Glu/Leu/Phe/Val dehydrogenases family.</text>
</comment>
<sequence length="343" mass="35358">MPAIWDLPDFDSHEAVHVFDDRKTGLKAVIAVHSTHLGPAAGGTRFWHYGDSQAAIVDALRLSRGMSYKNAMAGLSAGGGKAVILANPARTKAQDMLYAFARAVDSLGGKYITAQDVGMSEADMVSLSKVTPHVAGLPGQGGDPGPYTARGVYLGVEAAAKHALGADNMSGVHVAIQGVGSVGGGLARYLAEQGARLTLADVDAQRAADLAAELGGTSVAADDIMHVAADIFSPCALGAILTVESVAALKVRAVAGGANNQLATGLEGRMLADRGILYAPDYVINAGGIINVMRHIENADDAEINRRINAIPARLSAIWSESDSTGLTPAEVADNMAQKLIGR</sequence>
<dbReference type="InterPro" id="IPR006095">
    <property type="entry name" value="Glu/Leu/Phe/Val/Trp_DH"/>
</dbReference>
<dbReference type="InterPro" id="IPR046346">
    <property type="entry name" value="Aminoacid_DH-like_N_sf"/>
</dbReference>